<evidence type="ECO:0000313" key="1">
    <source>
        <dbReference type="EMBL" id="MBI2096835.1"/>
    </source>
</evidence>
<protein>
    <submittedName>
        <fullName evidence="1">Uncharacterized protein</fullName>
    </submittedName>
</protein>
<comment type="caution">
    <text evidence="1">The sequence shown here is derived from an EMBL/GenBank/DDBJ whole genome shotgun (WGS) entry which is preliminary data.</text>
</comment>
<proteinExistence type="predicted"/>
<sequence>MTKMATAPKTNQFFDINKFPKEEGILFFGISMSLIGNKQSAEKCFEYLKWIDTKIERTEGIGMVMWYSDYLYFHSDQPANILRDRYKDLMFQHKNGFLNLVLKDNVWIKKAFSFYTFGQVMLDNSEVFLPAWHKVLQMYEKDNLFQKYVEEDCKKTEHGLGERAKTFILEEIITLYLAAKGQLDFNNRFVLGTEQWILQGYPGKPLKSEVYLFQKNPLRLSNPKNQFENSFYDLESRILYDYSRLDIETFDFS</sequence>
<dbReference type="AlphaFoldDB" id="A0A931WPD2"/>
<dbReference type="EMBL" id="JACOZA010000040">
    <property type="protein sequence ID" value="MBI2096835.1"/>
    <property type="molecule type" value="Genomic_DNA"/>
</dbReference>
<accession>A0A931WPD2</accession>
<evidence type="ECO:0000313" key="2">
    <source>
        <dbReference type="Proteomes" id="UP000724148"/>
    </source>
</evidence>
<gene>
    <name evidence="1" type="ORF">HYT40_01615</name>
</gene>
<reference evidence="1" key="1">
    <citation type="submission" date="2020-07" db="EMBL/GenBank/DDBJ databases">
        <title>Huge and variable diversity of episymbiotic CPR bacteria and DPANN archaea in groundwater ecosystems.</title>
        <authorList>
            <person name="He C.Y."/>
            <person name="Keren R."/>
            <person name="Whittaker M."/>
            <person name="Farag I.F."/>
            <person name="Doudna J."/>
            <person name="Cate J.H.D."/>
            <person name="Banfield J.F."/>
        </authorList>
    </citation>
    <scope>NUCLEOTIDE SEQUENCE</scope>
    <source>
        <strain evidence="1">NC_groundwater_193_Ag_S-0.1um_51_7</strain>
    </source>
</reference>
<dbReference type="Proteomes" id="UP000724148">
    <property type="component" value="Unassembled WGS sequence"/>
</dbReference>
<organism evidence="1 2">
    <name type="scientific">Candidatus Sungiibacteriota bacterium</name>
    <dbReference type="NCBI Taxonomy" id="2750080"/>
    <lineage>
        <taxon>Bacteria</taxon>
        <taxon>Candidatus Sungiibacteriota</taxon>
    </lineage>
</organism>
<name>A0A931WPD2_9BACT</name>